<organism evidence="2 3">
    <name type="scientific">Pantoea rodasii</name>
    <dbReference type="NCBI Taxonomy" id="1076549"/>
    <lineage>
        <taxon>Bacteria</taxon>
        <taxon>Pseudomonadati</taxon>
        <taxon>Pseudomonadota</taxon>
        <taxon>Gammaproteobacteria</taxon>
        <taxon>Enterobacterales</taxon>
        <taxon>Erwiniaceae</taxon>
        <taxon>Pantoea</taxon>
    </lineage>
</organism>
<protein>
    <submittedName>
        <fullName evidence="2">Uncharacterized protein</fullName>
    </submittedName>
</protein>
<dbReference type="STRING" id="1076549.HA45_22760"/>
<reference evidence="2 3" key="1">
    <citation type="submission" date="2017-11" db="EMBL/GenBank/DDBJ databases">
        <title>The genome sequence of Pantoea rodasii DSM 26611.</title>
        <authorList>
            <person name="Gao J."/>
            <person name="Mao X."/>
            <person name="Sun J."/>
        </authorList>
    </citation>
    <scope>NUCLEOTIDE SEQUENCE [LARGE SCALE GENOMIC DNA]</scope>
    <source>
        <strain evidence="2 3">DSM 26611</strain>
    </source>
</reference>
<gene>
    <name evidence="2" type="ORF">PRCB_10760</name>
</gene>
<keyword evidence="1" id="KW-0472">Membrane</keyword>
<evidence type="ECO:0000313" key="3">
    <source>
        <dbReference type="Proteomes" id="UP000232062"/>
    </source>
</evidence>
<dbReference type="AlphaFoldDB" id="A0A2M9WDA0"/>
<sequence>MYDKEWHWEFSFSLTHYALLIVLGLVVATLWWRAVADFRGLRRKEQRNAAMQNGDAAFWHARWRKDRVNVVLEFIMAIIVTLASACVLAFFLPHY</sequence>
<keyword evidence="1" id="KW-0812">Transmembrane</keyword>
<evidence type="ECO:0000256" key="1">
    <source>
        <dbReference type="SAM" id="Phobius"/>
    </source>
</evidence>
<feature type="transmembrane region" description="Helical" evidence="1">
    <location>
        <begin position="70"/>
        <end position="92"/>
    </location>
</feature>
<dbReference type="Proteomes" id="UP000232062">
    <property type="component" value="Unassembled WGS sequence"/>
</dbReference>
<comment type="caution">
    <text evidence="2">The sequence shown here is derived from an EMBL/GenBank/DDBJ whole genome shotgun (WGS) entry which is preliminary data.</text>
</comment>
<accession>A0A2M9WDA0</accession>
<keyword evidence="3" id="KW-1185">Reference proteome</keyword>
<name>A0A2M9WDA0_9GAMM</name>
<evidence type="ECO:0000313" key="2">
    <source>
        <dbReference type="EMBL" id="PJZ05515.1"/>
    </source>
</evidence>
<dbReference type="OrthoDB" id="6548729at2"/>
<dbReference type="EMBL" id="PIQI01000015">
    <property type="protein sequence ID" value="PJZ05515.1"/>
    <property type="molecule type" value="Genomic_DNA"/>
</dbReference>
<feature type="transmembrane region" description="Helical" evidence="1">
    <location>
        <begin position="14"/>
        <end position="34"/>
    </location>
</feature>
<dbReference type="RefSeq" id="WP_034822869.1">
    <property type="nucleotide sequence ID" value="NZ_MLFP01000044.1"/>
</dbReference>
<proteinExistence type="predicted"/>
<keyword evidence="1" id="KW-1133">Transmembrane helix</keyword>